<evidence type="ECO:0000256" key="1">
    <source>
        <dbReference type="SAM" id="MobiDB-lite"/>
    </source>
</evidence>
<evidence type="ECO:0000313" key="3">
    <source>
        <dbReference type="Proteomes" id="UP000195569"/>
    </source>
</evidence>
<accession>A0A1N7SX64</accession>
<gene>
    <name evidence="2" type="ORF">BN2476_1640005</name>
</gene>
<organism evidence="2 3">
    <name type="scientific">Paraburkholderia piptadeniae</name>
    <dbReference type="NCBI Taxonomy" id="1701573"/>
    <lineage>
        <taxon>Bacteria</taxon>
        <taxon>Pseudomonadati</taxon>
        <taxon>Pseudomonadota</taxon>
        <taxon>Betaproteobacteria</taxon>
        <taxon>Burkholderiales</taxon>
        <taxon>Burkholderiaceae</taxon>
        <taxon>Paraburkholderia</taxon>
    </lineage>
</organism>
<keyword evidence="3" id="KW-1185">Reference proteome</keyword>
<evidence type="ECO:0000313" key="2">
    <source>
        <dbReference type="EMBL" id="SIT52005.1"/>
    </source>
</evidence>
<reference evidence="2" key="1">
    <citation type="submission" date="2016-12" db="EMBL/GenBank/DDBJ databases">
        <authorList>
            <person name="Moulin L."/>
        </authorList>
    </citation>
    <scope>NUCLEOTIDE SEQUENCE [LARGE SCALE GENOMIC DNA]</scope>
    <source>
        <strain evidence="2">STM 7183</strain>
    </source>
</reference>
<dbReference type="AlphaFoldDB" id="A0A1N7SX64"/>
<protein>
    <submittedName>
        <fullName evidence="2">Uncharacterized protein</fullName>
    </submittedName>
</protein>
<dbReference type="EMBL" id="CYGY02000164">
    <property type="protein sequence ID" value="SIT52005.1"/>
    <property type="molecule type" value="Genomic_DNA"/>
</dbReference>
<sequence>MLALARPGGSLTPPWERQPRSADRHALQHIGVKHSLVSSSQHSARRADAYLKPDADAAFDITNVKHYNDFSDLPKSNFLECIGPFALTWRMV</sequence>
<feature type="region of interest" description="Disordered" evidence="1">
    <location>
        <begin position="1"/>
        <end position="24"/>
    </location>
</feature>
<name>A0A1N7SX64_9BURK</name>
<dbReference type="Proteomes" id="UP000195569">
    <property type="component" value="Unassembled WGS sequence"/>
</dbReference>
<proteinExistence type="predicted"/>
<comment type="caution">
    <text evidence="2">The sequence shown here is derived from an EMBL/GenBank/DDBJ whole genome shotgun (WGS) entry which is preliminary data.</text>
</comment>